<keyword evidence="6" id="KW-1185">Reference proteome</keyword>
<dbReference type="OrthoDB" id="6435878at2759"/>
<evidence type="ECO:0000313" key="5">
    <source>
        <dbReference type="EMBL" id="GBO23968.1"/>
    </source>
</evidence>
<reference evidence="3 6" key="1">
    <citation type="journal article" date="2019" name="Sci. Rep.">
        <title>Orb-weaving spider Araneus ventricosus genome elucidates the spidroin gene catalogue.</title>
        <authorList>
            <person name="Kono N."/>
            <person name="Nakamura H."/>
            <person name="Ohtoshi R."/>
            <person name="Moran D.A.P."/>
            <person name="Shinohara A."/>
            <person name="Yoshida Y."/>
            <person name="Fujiwara M."/>
            <person name="Mori M."/>
            <person name="Tomita M."/>
            <person name="Arakawa K."/>
        </authorList>
    </citation>
    <scope>NUCLEOTIDE SEQUENCE [LARGE SCALE GENOMIC DNA]</scope>
</reference>
<evidence type="ECO:0000256" key="1">
    <source>
        <dbReference type="SAM" id="MobiDB-lite"/>
    </source>
</evidence>
<dbReference type="EMBL" id="BGPR01046974">
    <property type="protein sequence ID" value="GBO23956.1"/>
    <property type="molecule type" value="Genomic_DNA"/>
</dbReference>
<dbReference type="EMBL" id="BGPR01046980">
    <property type="protein sequence ID" value="GBO23968.1"/>
    <property type="molecule type" value="Genomic_DNA"/>
</dbReference>
<evidence type="ECO:0000313" key="3">
    <source>
        <dbReference type="EMBL" id="GBO23959.1"/>
    </source>
</evidence>
<evidence type="ECO:0000313" key="6">
    <source>
        <dbReference type="Proteomes" id="UP000499080"/>
    </source>
</evidence>
<feature type="compositionally biased region" description="Polar residues" evidence="1">
    <location>
        <begin position="57"/>
        <end position="66"/>
    </location>
</feature>
<dbReference type="AlphaFoldDB" id="A0A4Y2VF83"/>
<name>A0A4Y2VF83_ARAVE</name>
<protein>
    <submittedName>
        <fullName evidence="3">Uncharacterized protein</fullName>
    </submittedName>
</protein>
<organism evidence="3 6">
    <name type="scientific">Araneus ventricosus</name>
    <name type="common">Orbweaver spider</name>
    <name type="synonym">Epeira ventricosa</name>
    <dbReference type="NCBI Taxonomy" id="182803"/>
    <lineage>
        <taxon>Eukaryota</taxon>
        <taxon>Metazoa</taxon>
        <taxon>Ecdysozoa</taxon>
        <taxon>Arthropoda</taxon>
        <taxon>Chelicerata</taxon>
        <taxon>Arachnida</taxon>
        <taxon>Araneae</taxon>
        <taxon>Araneomorphae</taxon>
        <taxon>Entelegynae</taxon>
        <taxon>Araneoidea</taxon>
        <taxon>Araneidae</taxon>
        <taxon>Araneus</taxon>
    </lineage>
</organism>
<gene>
    <name evidence="5" type="ORF">AVEN_216757_1</name>
    <name evidence="2" type="ORF">AVEN_66078_1</name>
    <name evidence="3" type="ORF">AVEN_79864_1</name>
    <name evidence="4" type="ORF">AVEN_89394_1</name>
</gene>
<accession>A0A4Y2VF83</accession>
<comment type="caution">
    <text evidence="3">The sequence shown here is derived from an EMBL/GenBank/DDBJ whole genome shotgun (WGS) entry which is preliminary data.</text>
</comment>
<proteinExistence type="predicted"/>
<feature type="region of interest" description="Disordered" evidence="1">
    <location>
        <begin position="1"/>
        <end position="78"/>
    </location>
</feature>
<evidence type="ECO:0000313" key="4">
    <source>
        <dbReference type="EMBL" id="GBO23964.1"/>
    </source>
</evidence>
<sequence>MFDQLQAVKKANQKKEEDDNPSGKDVNLSNVNTNPKAVKKANQKKEEDDNPSGKDVNLSNVNTNPKRMSKHKIDPKTKEQFKETVKFNQDNRYEVCLPWVDVSSPLLDNFNLAKKRLEVTTEKLLSRTLYDKYEKGHNFQEWLD</sequence>
<dbReference type="EMBL" id="BGPR01046976">
    <property type="protein sequence ID" value="GBO23964.1"/>
    <property type="molecule type" value="Genomic_DNA"/>
</dbReference>
<evidence type="ECO:0000313" key="2">
    <source>
        <dbReference type="EMBL" id="GBO23956.1"/>
    </source>
</evidence>
<dbReference type="Proteomes" id="UP000499080">
    <property type="component" value="Unassembled WGS sequence"/>
</dbReference>
<dbReference type="EMBL" id="BGPR01046975">
    <property type="protein sequence ID" value="GBO23959.1"/>
    <property type="molecule type" value="Genomic_DNA"/>
</dbReference>